<comment type="caution">
    <text evidence="14">The sequence shown here is derived from an EMBL/GenBank/DDBJ whole genome shotgun (WGS) entry which is preliminary data.</text>
</comment>
<accession>A0A1V6C4G2</accession>
<dbReference type="AlphaFoldDB" id="A0A1V6C4G2"/>
<gene>
    <name evidence="14" type="primary">csbB</name>
    <name evidence="14" type="ORF">BWX89_01652</name>
</gene>
<dbReference type="CDD" id="cd04188">
    <property type="entry name" value="DPG_synthase"/>
    <property type="match status" value="1"/>
</dbReference>
<evidence type="ECO:0000256" key="6">
    <source>
        <dbReference type="ARBA" id="ARBA00022679"/>
    </source>
</evidence>
<evidence type="ECO:0000256" key="8">
    <source>
        <dbReference type="ARBA" id="ARBA00022824"/>
    </source>
</evidence>
<dbReference type="SUPFAM" id="SSF53448">
    <property type="entry name" value="Nucleotide-diphospho-sugar transferases"/>
    <property type="match status" value="1"/>
</dbReference>
<proteinExistence type="inferred from homology"/>
<dbReference type="PANTHER" id="PTHR10859:SF91">
    <property type="entry name" value="DOLICHYL-PHOSPHATE BETA-GLUCOSYLTRANSFERASE"/>
    <property type="match status" value="1"/>
</dbReference>
<dbReference type="InterPro" id="IPR035518">
    <property type="entry name" value="DPG_synthase"/>
</dbReference>
<dbReference type="EMBL" id="MWDQ01000150">
    <property type="protein sequence ID" value="OQB71731.1"/>
    <property type="molecule type" value="Genomic_DNA"/>
</dbReference>
<comment type="catalytic activity">
    <reaction evidence="12">
        <text>a di-trans,poly-cis-dolichyl phosphate + UDP-alpha-D-glucose = a di-trans,poly-cis-dolichyl beta-D-glucosyl phosphate + UDP</text>
        <dbReference type="Rhea" id="RHEA:15401"/>
        <dbReference type="Rhea" id="RHEA-COMP:19498"/>
        <dbReference type="Rhea" id="RHEA-COMP:19502"/>
        <dbReference type="ChEBI" id="CHEBI:57525"/>
        <dbReference type="ChEBI" id="CHEBI:57683"/>
        <dbReference type="ChEBI" id="CHEBI:58223"/>
        <dbReference type="ChEBI" id="CHEBI:58885"/>
        <dbReference type="EC" id="2.4.1.117"/>
    </reaction>
    <physiologicalReaction direction="left-to-right" evidence="12">
        <dbReference type="Rhea" id="RHEA:15402"/>
    </physiologicalReaction>
</comment>
<comment type="pathway">
    <text evidence="2">Protein modification; protein glycosylation.</text>
</comment>
<evidence type="ECO:0000256" key="1">
    <source>
        <dbReference type="ARBA" id="ARBA00004389"/>
    </source>
</evidence>
<dbReference type="InterPro" id="IPR001173">
    <property type="entry name" value="Glyco_trans_2-like"/>
</dbReference>
<evidence type="ECO:0000313" key="14">
    <source>
        <dbReference type="EMBL" id="OQB71731.1"/>
    </source>
</evidence>
<keyword evidence="8" id="KW-0256">Endoplasmic reticulum</keyword>
<evidence type="ECO:0000256" key="5">
    <source>
        <dbReference type="ARBA" id="ARBA00022676"/>
    </source>
</evidence>
<evidence type="ECO:0000256" key="7">
    <source>
        <dbReference type="ARBA" id="ARBA00022692"/>
    </source>
</evidence>
<evidence type="ECO:0000256" key="3">
    <source>
        <dbReference type="ARBA" id="ARBA00006739"/>
    </source>
</evidence>
<dbReference type="PANTHER" id="PTHR10859">
    <property type="entry name" value="GLYCOSYL TRANSFERASE"/>
    <property type="match status" value="1"/>
</dbReference>
<sequence length="238" mass="27147">MDKDTVNLSVVIPAYNEENTIEATLYNINEYFEKQNIIFEIVVVDDGSCDETSSKVKSIAKKLNSVKLVSYKENKGKGEAISQGVLVAKGEFILFSDADLSTPISEIEKFMPYLANGYDIVIGSRRVMDSQITRKQPFPRRLSGKVFQMLVRTILHLPFSDTQCGFKLFRGSIAKKLFAELKHKGFVFDVEIIYRAVKSGYRIKEIGVIWANDPTTTVRFLRDSFKCFVELIQIRFQN</sequence>
<evidence type="ECO:0000256" key="11">
    <source>
        <dbReference type="ARBA" id="ARBA00023136"/>
    </source>
</evidence>
<evidence type="ECO:0000256" key="12">
    <source>
        <dbReference type="ARBA" id="ARBA00045097"/>
    </source>
</evidence>
<keyword evidence="11" id="KW-0472">Membrane</keyword>
<dbReference type="Gene3D" id="3.90.550.10">
    <property type="entry name" value="Spore Coat Polysaccharide Biosynthesis Protein SpsA, Chain A"/>
    <property type="match status" value="1"/>
</dbReference>
<dbReference type="InterPro" id="IPR029044">
    <property type="entry name" value="Nucleotide-diphossugar_trans"/>
</dbReference>
<dbReference type="Proteomes" id="UP000485562">
    <property type="component" value="Unassembled WGS sequence"/>
</dbReference>
<dbReference type="EC" id="2.4.1.117" evidence="4"/>
<evidence type="ECO:0000256" key="4">
    <source>
        <dbReference type="ARBA" id="ARBA00012583"/>
    </source>
</evidence>
<reference evidence="14" key="1">
    <citation type="submission" date="2017-02" db="EMBL/GenBank/DDBJ databases">
        <title>Delving into the versatile metabolic prowess of the omnipresent phylum Bacteroidetes.</title>
        <authorList>
            <person name="Nobu M.K."/>
            <person name="Mei R."/>
            <person name="Narihiro T."/>
            <person name="Kuroda K."/>
            <person name="Liu W.-T."/>
        </authorList>
    </citation>
    <scope>NUCLEOTIDE SEQUENCE</scope>
    <source>
        <strain evidence="14">ADurb.Bin131</strain>
    </source>
</reference>
<keyword evidence="7" id="KW-0812">Transmembrane</keyword>
<keyword evidence="9" id="KW-0735">Signal-anchor</keyword>
<keyword evidence="10" id="KW-1133">Transmembrane helix</keyword>
<evidence type="ECO:0000256" key="9">
    <source>
        <dbReference type="ARBA" id="ARBA00022968"/>
    </source>
</evidence>
<protein>
    <recommendedName>
        <fullName evidence="4">dolichyl-phosphate beta-glucosyltransferase</fullName>
        <ecNumber evidence="4">2.4.1.117</ecNumber>
    </recommendedName>
</protein>
<evidence type="ECO:0000256" key="10">
    <source>
        <dbReference type="ARBA" id="ARBA00022989"/>
    </source>
</evidence>
<dbReference type="GO" id="GO:0006487">
    <property type="term" value="P:protein N-linked glycosylation"/>
    <property type="evidence" value="ECO:0007669"/>
    <property type="project" value="TreeGrafter"/>
</dbReference>
<keyword evidence="6 14" id="KW-0808">Transferase</keyword>
<evidence type="ECO:0000256" key="2">
    <source>
        <dbReference type="ARBA" id="ARBA00004922"/>
    </source>
</evidence>
<comment type="similarity">
    <text evidence="3">Belongs to the glycosyltransferase 2 family.</text>
</comment>
<feature type="domain" description="Glycosyltransferase 2-like" evidence="13">
    <location>
        <begin position="9"/>
        <end position="178"/>
    </location>
</feature>
<name>A0A1V6C4G2_UNCT6</name>
<organism evidence="14">
    <name type="scientific">candidate division TA06 bacterium ADurb.Bin131</name>
    <dbReference type="NCBI Taxonomy" id="1852827"/>
    <lineage>
        <taxon>Bacteria</taxon>
        <taxon>Bacteria division TA06</taxon>
    </lineage>
</organism>
<evidence type="ECO:0000259" key="13">
    <source>
        <dbReference type="Pfam" id="PF00535"/>
    </source>
</evidence>
<comment type="subcellular location">
    <subcellularLocation>
        <location evidence="1">Endoplasmic reticulum membrane</location>
        <topology evidence="1">Single-pass membrane protein</topology>
    </subcellularLocation>
</comment>
<dbReference type="Pfam" id="PF00535">
    <property type="entry name" value="Glycos_transf_2"/>
    <property type="match status" value="1"/>
</dbReference>
<keyword evidence="5 14" id="KW-0328">Glycosyltransferase</keyword>
<dbReference type="GO" id="GO:0004581">
    <property type="term" value="F:dolichyl-phosphate beta-glucosyltransferase activity"/>
    <property type="evidence" value="ECO:0007669"/>
    <property type="project" value="UniProtKB-EC"/>
</dbReference>